<accession>A0A1G8Y8K3</accession>
<organism evidence="2 3">
    <name type="scientific">Actinopolyspora mzabensis</name>
    <dbReference type="NCBI Taxonomy" id="995066"/>
    <lineage>
        <taxon>Bacteria</taxon>
        <taxon>Bacillati</taxon>
        <taxon>Actinomycetota</taxon>
        <taxon>Actinomycetes</taxon>
        <taxon>Actinopolysporales</taxon>
        <taxon>Actinopolysporaceae</taxon>
        <taxon>Actinopolyspora</taxon>
    </lineage>
</organism>
<dbReference type="AlphaFoldDB" id="A0A1G8Y8K3"/>
<dbReference type="EMBL" id="FNFM01000003">
    <property type="protein sequence ID" value="SDJ98734.1"/>
    <property type="molecule type" value="Genomic_DNA"/>
</dbReference>
<gene>
    <name evidence="2" type="ORF">SAMN04487820_103297</name>
</gene>
<keyword evidence="1" id="KW-1133">Transmembrane helix</keyword>
<feature type="transmembrane region" description="Helical" evidence="1">
    <location>
        <begin position="43"/>
        <end position="64"/>
    </location>
</feature>
<protein>
    <submittedName>
        <fullName evidence="2">Uncharacterized protein</fullName>
    </submittedName>
</protein>
<keyword evidence="1" id="KW-0812">Transmembrane</keyword>
<keyword evidence="3" id="KW-1185">Reference proteome</keyword>
<evidence type="ECO:0000313" key="2">
    <source>
        <dbReference type="EMBL" id="SDJ98734.1"/>
    </source>
</evidence>
<name>A0A1G8Y8K3_ACTMZ</name>
<dbReference type="Proteomes" id="UP000199213">
    <property type="component" value="Unassembled WGS sequence"/>
</dbReference>
<dbReference type="InterPro" id="IPR005240">
    <property type="entry name" value="DUF389"/>
</dbReference>
<evidence type="ECO:0000313" key="3">
    <source>
        <dbReference type="Proteomes" id="UP000199213"/>
    </source>
</evidence>
<keyword evidence="1" id="KW-0472">Membrane</keyword>
<dbReference type="Pfam" id="PF04087">
    <property type="entry name" value="DUF389"/>
    <property type="match status" value="1"/>
</dbReference>
<evidence type="ECO:0000256" key="1">
    <source>
        <dbReference type="SAM" id="Phobius"/>
    </source>
</evidence>
<proteinExistence type="predicted"/>
<sequence>MLALTSEKSGTLIGVFISVTTVPAAGFAALAAVAGHWTHCGEAVLQLLINLGGITAAGVLTLLVRRRRVLPETTRNARR</sequence>
<reference evidence="3" key="1">
    <citation type="submission" date="2016-10" db="EMBL/GenBank/DDBJ databases">
        <authorList>
            <person name="Varghese N."/>
            <person name="Submissions S."/>
        </authorList>
    </citation>
    <scope>NUCLEOTIDE SEQUENCE [LARGE SCALE GENOMIC DNA]</scope>
    <source>
        <strain evidence="3">DSM 45460</strain>
    </source>
</reference>
<feature type="transmembrane region" description="Helical" evidence="1">
    <location>
        <begin position="12"/>
        <end position="37"/>
    </location>
</feature>